<evidence type="ECO:0000313" key="2">
    <source>
        <dbReference type="Proteomes" id="UP000319908"/>
    </source>
</evidence>
<dbReference type="EMBL" id="SJPU01000002">
    <property type="protein sequence ID" value="TWU17008.1"/>
    <property type="molecule type" value="Genomic_DNA"/>
</dbReference>
<protein>
    <submittedName>
        <fullName evidence="1">Uncharacterized protein</fullName>
    </submittedName>
</protein>
<dbReference type="AlphaFoldDB" id="A0A5C6BYP3"/>
<reference evidence="1 2" key="1">
    <citation type="journal article" date="2020" name="Antonie Van Leeuwenhoek">
        <title>Rhodopirellula heiligendammensis sp. nov., Rhodopirellula pilleata sp. nov., and Rhodopirellula solitaria sp. nov. isolated from natural or artificial marine surfaces in Northern Germany and California, USA, and emended description of the genus Rhodopirellula.</title>
        <authorList>
            <person name="Kallscheuer N."/>
            <person name="Wiegand S."/>
            <person name="Jogler M."/>
            <person name="Boedeker C."/>
            <person name="Peeters S.H."/>
            <person name="Rast P."/>
            <person name="Heuer A."/>
            <person name="Jetten M.S.M."/>
            <person name="Rohde M."/>
            <person name="Jogler C."/>
        </authorList>
    </citation>
    <scope>NUCLEOTIDE SEQUENCE [LARGE SCALE GENOMIC DNA]</scope>
    <source>
        <strain evidence="1 2">Poly21</strain>
    </source>
</reference>
<dbReference type="Proteomes" id="UP000319908">
    <property type="component" value="Unassembled WGS sequence"/>
</dbReference>
<proteinExistence type="predicted"/>
<accession>A0A5C6BYP3</accession>
<gene>
    <name evidence="1" type="ORF">Poly21_42170</name>
</gene>
<sequence length="74" mass="8031">MHPPHAVEAILIWALGTPERFSFEFDVLAMYRGGGVASKRERIKKPTGCLHRDDLPVQFGLSRAAANGAAGRNA</sequence>
<name>A0A5C6BYP3_9BACT</name>
<organism evidence="1 2">
    <name type="scientific">Allorhodopirellula heiligendammensis</name>
    <dbReference type="NCBI Taxonomy" id="2714739"/>
    <lineage>
        <taxon>Bacteria</taxon>
        <taxon>Pseudomonadati</taxon>
        <taxon>Planctomycetota</taxon>
        <taxon>Planctomycetia</taxon>
        <taxon>Pirellulales</taxon>
        <taxon>Pirellulaceae</taxon>
        <taxon>Allorhodopirellula</taxon>
    </lineage>
</organism>
<keyword evidence="2" id="KW-1185">Reference proteome</keyword>
<evidence type="ECO:0000313" key="1">
    <source>
        <dbReference type="EMBL" id="TWU17008.1"/>
    </source>
</evidence>
<comment type="caution">
    <text evidence="1">The sequence shown here is derived from an EMBL/GenBank/DDBJ whole genome shotgun (WGS) entry which is preliminary data.</text>
</comment>